<evidence type="ECO:0000256" key="2">
    <source>
        <dbReference type="SAM" id="SignalP"/>
    </source>
</evidence>
<gene>
    <name evidence="3" type="ORF">THAOC_03419</name>
</gene>
<feature type="transmembrane region" description="Helical" evidence="1">
    <location>
        <begin position="137"/>
        <end position="157"/>
    </location>
</feature>
<keyword evidence="1" id="KW-1133">Transmembrane helix</keyword>
<dbReference type="InterPro" id="IPR010699">
    <property type="entry name" value="DUF1275"/>
</dbReference>
<feature type="transmembrane region" description="Helical" evidence="1">
    <location>
        <begin position="169"/>
        <end position="188"/>
    </location>
</feature>
<keyword evidence="2" id="KW-0732">Signal</keyword>
<dbReference type="PANTHER" id="PTHR37314">
    <property type="entry name" value="SLR0142 PROTEIN"/>
    <property type="match status" value="1"/>
</dbReference>
<keyword evidence="1" id="KW-0472">Membrane</keyword>
<comment type="caution">
    <text evidence="3">The sequence shown here is derived from an EMBL/GenBank/DDBJ whole genome shotgun (WGS) entry which is preliminary data.</text>
</comment>
<organism evidence="3 4">
    <name type="scientific">Thalassiosira oceanica</name>
    <name type="common">Marine diatom</name>
    <dbReference type="NCBI Taxonomy" id="159749"/>
    <lineage>
        <taxon>Eukaryota</taxon>
        <taxon>Sar</taxon>
        <taxon>Stramenopiles</taxon>
        <taxon>Ochrophyta</taxon>
        <taxon>Bacillariophyta</taxon>
        <taxon>Coscinodiscophyceae</taxon>
        <taxon>Thalassiosirophycidae</taxon>
        <taxon>Thalassiosirales</taxon>
        <taxon>Thalassiosiraceae</taxon>
        <taxon>Thalassiosira</taxon>
    </lineage>
</organism>
<evidence type="ECO:0000313" key="4">
    <source>
        <dbReference type="Proteomes" id="UP000266841"/>
    </source>
</evidence>
<evidence type="ECO:0008006" key="5">
    <source>
        <dbReference type="Google" id="ProtNLM"/>
    </source>
</evidence>
<feature type="transmembrane region" description="Helical" evidence="1">
    <location>
        <begin position="252"/>
        <end position="274"/>
    </location>
</feature>
<feature type="transmembrane region" description="Helical" evidence="1">
    <location>
        <begin position="280"/>
        <end position="300"/>
    </location>
</feature>
<feature type="transmembrane region" description="Helical" evidence="1">
    <location>
        <begin position="95"/>
        <end position="117"/>
    </location>
</feature>
<feature type="signal peptide" evidence="2">
    <location>
        <begin position="1"/>
        <end position="23"/>
    </location>
</feature>
<feature type="transmembrane region" description="Helical" evidence="1">
    <location>
        <begin position="208"/>
        <end position="231"/>
    </location>
</feature>
<accession>K0T7V2</accession>
<dbReference type="Pfam" id="PF06912">
    <property type="entry name" value="DUF1275"/>
    <property type="match status" value="1"/>
</dbReference>
<keyword evidence="4" id="KW-1185">Reference proteome</keyword>
<protein>
    <recommendedName>
        <fullName evidence="5">DUF1275 domain-containing protein</fullName>
    </recommendedName>
</protein>
<dbReference type="Proteomes" id="UP000266841">
    <property type="component" value="Unassembled WGS sequence"/>
</dbReference>
<dbReference type="OMA" id="FFATMMT"/>
<dbReference type="OrthoDB" id="423020at2759"/>
<dbReference type="AlphaFoldDB" id="K0T7V2"/>
<dbReference type="eggNOG" id="ENOG502T6WT">
    <property type="taxonomic scope" value="Eukaryota"/>
</dbReference>
<reference evidence="3 4" key="1">
    <citation type="journal article" date="2012" name="Genome Biol.">
        <title>Genome and low-iron response of an oceanic diatom adapted to chronic iron limitation.</title>
        <authorList>
            <person name="Lommer M."/>
            <person name="Specht M."/>
            <person name="Roy A.S."/>
            <person name="Kraemer L."/>
            <person name="Andreson R."/>
            <person name="Gutowska M.A."/>
            <person name="Wolf J."/>
            <person name="Bergner S.V."/>
            <person name="Schilhabel M.B."/>
            <person name="Klostermeier U.C."/>
            <person name="Beiko R.G."/>
            <person name="Rosenstiel P."/>
            <person name="Hippler M."/>
            <person name="Laroche J."/>
        </authorList>
    </citation>
    <scope>NUCLEOTIDE SEQUENCE [LARGE SCALE GENOMIC DNA]</scope>
    <source>
        <strain evidence="3 4">CCMP1005</strain>
    </source>
</reference>
<sequence length="322" mass="35061">MRQRRQALLIPAAVALLLPTASSLALAPPAGPLAPRGWSPARPTRPAHNAISAIRAIRAPSCGGAAWRHRKTNGVVLSSSAVAQESRQFTNKKRVATLMAFMTGWADYLFVTKFNFFATMMTGNSMKMAVAFVEQRYADMVFFAAVICSYILGVGAFRRAELSYKDKALNGLFAPLVAGAFIYSDYLSWANPANRWIPASLLAFSWGIVNQVGSEVTGTLVFVVTGAMTRLSNMLVDRISRTSGRKKIPKEGFLMSLSVISGFIFGAGWSAFLLRKVPMLGQRGAFSIIGALYGILFLWLDREQLGQGNKLCEISADEVDCK</sequence>
<dbReference type="PANTHER" id="PTHR37314:SF4">
    <property type="entry name" value="UPF0700 TRANSMEMBRANE PROTEIN YOAK"/>
    <property type="match status" value="1"/>
</dbReference>
<keyword evidence="1" id="KW-0812">Transmembrane</keyword>
<dbReference type="EMBL" id="AGNL01003293">
    <property type="protein sequence ID" value="EJK74878.1"/>
    <property type="molecule type" value="Genomic_DNA"/>
</dbReference>
<evidence type="ECO:0000313" key="3">
    <source>
        <dbReference type="EMBL" id="EJK74878.1"/>
    </source>
</evidence>
<feature type="chain" id="PRO_5030173143" description="DUF1275 domain-containing protein" evidence="2">
    <location>
        <begin position="24"/>
        <end position="322"/>
    </location>
</feature>
<proteinExistence type="predicted"/>
<name>K0T7V2_THAOC</name>
<evidence type="ECO:0000256" key="1">
    <source>
        <dbReference type="SAM" id="Phobius"/>
    </source>
</evidence>